<evidence type="ECO:0000259" key="2">
    <source>
        <dbReference type="Pfam" id="PF00892"/>
    </source>
</evidence>
<name>A0A1G2QIZ9_9BACT</name>
<reference evidence="3 4" key="1">
    <citation type="journal article" date="2016" name="Nat. Commun.">
        <title>Thousands of microbial genomes shed light on interconnected biogeochemical processes in an aquifer system.</title>
        <authorList>
            <person name="Anantharaman K."/>
            <person name="Brown C.T."/>
            <person name="Hug L.A."/>
            <person name="Sharon I."/>
            <person name="Castelle C.J."/>
            <person name="Probst A.J."/>
            <person name="Thomas B.C."/>
            <person name="Singh A."/>
            <person name="Wilkins M.J."/>
            <person name="Karaoz U."/>
            <person name="Brodie E.L."/>
            <person name="Williams K.H."/>
            <person name="Hubbard S.S."/>
            <person name="Banfield J.F."/>
        </authorList>
    </citation>
    <scope>NUCLEOTIDE SEQUENCE [LARGE SCALE GENOMIC DNA]</scope>
</reference>
<evidence type="ECO:0000313" key="4">
    <source>
        <dbReference type="Proteomes" id="UP000177090"/>
    </source>
</evidence>
<feature type="transmembrane region" description="Helical" evidence="1">
    <location>
        <begin position="69"/>
        <end position="93"/>
    </location>
</feature>
<dbReference type="AlphaFoldDB" id="A0A1G2QIZ9"/>
<dbReference type="InterPro" id="IPR037185">
    <property type="entry name" value="EmrE-like"/>
</dbReference>
<evidence type="ECO:0000256" key="1">
    <source>
        <dbReference type="SAM" id="Phobius"/>
    </source>
</evidence>
<dbReference type="Pfam" id="PF00892">
    <property type="entry name" value="EamA"/>
    <property type="match status" value="1"/>
</dbReference>
<dbReference type="Gene3D" id="1.10.3730.20">
    <property type="match status" value="1"/>
</dbReference>
<gene>
    <name evidence="3" type="ORF">A2569_00980</name>
</gene>
<feature type="transmembrane region" description="Helical" evidence="1">
    <location>
        <begin position="99"/>
        <end position="116"/>
    </location>
</feature>
<keyword evidence="1" id="KW-0472">Membrane</keyword>
<dbReference type="SUPFAM" id="SSF103481">
    <property type="entry name" value="Multidrug resistance efflux transporter EmrE"/>
    <property type="match status" value="1"/>
</dbReference>
<accession>A0A1G2QIZ9</accession>
<dbReference type="Proteomes" id="UP000177090">
    <property type="component" value="Unassembled WGS sequence"/>
</dbReference>
<comment type="caution">
    <text evidence="3">The sequence shown here is derived from an EMBL/GenBank/DDBJ whole genome shotgun (WGS) entry which is preliminary data.</text>
</comment>
<evidence type="ECO:0000313" key="3">
    <source>
        <dbReference type="EMBL" id="OHA60634.1"/>
    </source>
</evidence>
<feature type="transmembrane region" description="Helical" evidence="1">
    <location>
        <begin position="206"/>
        <end position="225"/>
    </location>
</feature>
<dbReference type="InterPro" id="IPR000620">
    <property type="entry name" value="EamA_dom"/>
</dbReference>
<keyword evidence="1" id="KW-1133">Transmembrane helix</keyword>
<feature type="domain" description="EamA" evidence="2">
    <location>
        <begin position="36"/>
        <end position="171"/>
    </location>
</feature>
<feature type="transmembrane region" description="Helical" evidence="1">
    <location>
        <begin position="36"/>
        <end position="57"/>
    </location>
</feature>
<sequence length="341" mass="37308">MPTQLKQLTNLCLYSSVGNGKIIEKIKKGEPMNSTALMLVLGFCVTEALYNVCITQVTKQKPQLKKRIMTLAGLVGLVATVLLFLVAFITGGMEVTEGWWKPVLITGVLAGGVLFAEFKAFSLEDASLVAPISSTTPALVIVTSFIILGEYPSSAGWVGIQFIVLGTYLLNIQTHLRRCREAGTRITWKDWLAPFIMLAKSKGVRYAYLCVLFAIFSLNYEALAVRKANVAFASACIFGIASLLNLAVASYVEGKITTREVIFLRQPLVLVIATCLFLGIFLSNSAFRYDIVPYVGTLKRLQIPLTILFAWYFLGERENFKGRLFGGSLMAVGAIFIALGG</sequence>
<dbReference type="GO" id="GO:0016020">
    <property type="term" value="C:membrane"/>
    <property type="evidence" value="ECO:0007669"/>
    <property type="project" value="InterPro"/>
</dbReference>
<feature type="transmembrane region" description="Helical" evidence="1">
    <location>
        <begin position="128"/>
        <end position="148"/>
    </location>
</feature>
<feature type="transmembrane region" description="Helical" evidence="1">
    <location>
        <begin position="264"/>
        <end position="282"/>
    </location>
</feature>
<dbReference type="EMBL" id="MHTL01000011">
    <property type="protein sequence ID" value="OHA60634.1"/>
    <property type="molecule type" value="Genomic_DNA"/>
</dbReference>
<feature type="transmembrane region" description="Helical" evidence="1">
    <location>
        <begin position="154"/>
        <end position="172"/>
    </location>
</feature>
<dbReference type="STRING" id="1802440.A2569_00980"/>
<feature type="transmembrane region" description="Helical" evidence="1">
    <location>
        <begin position="294"/>
        <end position="315"/>
    </location>
</feature>
<organism evidence="3 4">
    <name type="scientific">Candidatus Vogelbacteria bacterium RIFOXYD1_FULL_51_18</name>
    <dbReference type="NCBI Taxonomy" id="1802440"/>
    <lineage>
        <taxon>Bacteria</taxon>
        <taxon>Candidatus Vogeliibacteriota</taxon>
    </lineage>
</organism>
<protein>
    <recommendedName>
        <fullName evidence="2">EamA domain-containing protein</fullName>
    </recommendedName>
</protein>
<feature type="transmembrane region" description="Helical" evidence="1">
    <location>
        <begin position="231"/>
        <end position="252"/>
    </location>
</feature>
<keyword evidence="1" id="KW-0812">Transmembrane</keyword>
<proteinExistence type="predicted"/>
<feature type="transmembrane region" description="Helical" evidence="1">
    <location>
        <begin position="322"/>
        <end position="340"/>
    </location>
</feature>